<name>A0ABY2DFY0_9ACTN</name>
<dbReference type="EMBL" id="SMKE01000405">
    <property type="protein sequence ID" value="TDB93468.1"/>
    <property type="molecule type" value="Genomic_DNA"/>
</dbReference>
<protein>
    <submittedName>
        <fullName evidence="1">Uncharacterized protein</fullName>
    </submittedName>
</protein>
<evidence type="ECO:0000313" key="2">
    <source>
        <dbReference type="Proteomes" id="UP000295626"/>
    </source>
</evidence>
<comment type="caution">
    <text evidence="1">The sequence shown here is derived from an EMBL/GenBank/DDBJ whole genome shotgun (WGS) entry which is preliminary data.</text>
</comment>
<gene>
    <name evidence="1" type="ORF">E1091_11870</name>
</gene>
<proteinExistence type="predicted"/>
<sequence length="64" mass="7230">MWNYPENRLVVRTLEGKWEAKLFALADAEAVLVTAEAARPPLPERDVLLALAADLPKLWHHPDT</sequence>
<keyword evidence="2" id="KW-1185">Reference proteome</keyword>
<evidence type="ECO:0000313" key="1">
    <source>
        <dbReference type="EMBL" id="TDB93468.1"/>
    </source>
</evidence>
<dbReference type="Proteomes" id="UP000295626">
    <property type="component" value="Unassembled WGS sequence"/>
</dbReference>
<accession>A0ABY2DFY0</accession>
<reference evidence="1 2" key="1">
    <citation type="submission" date="2019-02" db="EMBL/GenBank/DDBJ databases">
        <title>Draft genome sequences of novel Actinobacteria.</title>
        <authorList>
            <person name="Sahin N."/>
            <person name="Ay H."/>
            <person name="Saygin H."/>
        </authorList>
    </citation>
    <scope>NUCLEOTIDE SEQUENCE [LARGE SCALE GENOMIC DNA]</scope>
    <source>
        <strain evidence="1 2">JCM 30529</strain>
    </source>
</reference>
<organism evidence="1 2">
    <name type="scientific">Micromonospora fluostatini</name>
    <dbReference type="NCBI Taxonomy" id="1629071"/>
    <lineage>
        <taxon>Bacteria</taxon>
        <taxon>Bacillati</taxon>
        <taxon>Actinomycetota</taxon>
        <taxon>Actinomycetes</taxon>
        <taxon>Micromonosporales</taxon>
        <taxon>Micromonosporaceae</taxon>
        <taxon>Micromonospora</taxon>
    </lineage>
</organism>